<dbReference type="AlphaFoldDB" id="A0A9W8G2V7"/>
<feature type="compositionally biased region" description="Low complexity" evidence="1">
    <location>
        <begin position="32"/>
        <end position="44"/>
    </location>
</feature>
<evidence type="ECO:0000313" key="2">
    <source>
        <dbReference type="EMBL" id="KAJ2672421.1"/>
    </source>
</evidence>
<feature type="compositionally biased region" description="Gly residues" evidence="1">
    <location>
        <begin position="9"/>
        <end position="20"/>
    </location>
</feature>
<feature type="compositionally biased region" description="Polar residues" evidence="1">
    <location>
        <begin position="45"/>
        <end position="56"/>
    </location>
</feature>
<dbReference type="Proteomes" id="UP001151518">
    <property type="component" value="Unassembled WGS sequence"/>
</dbReference>
<protein>
    <submittedName>
        <fullName evidence="2">Uncharacterized protein</fullName>
    </submittedName>
</protein>
<organism evidence="2 3">
    <name type="scientific">Coemansia spiralis</name>
    <dbReference type="NCBI Taxonomy" id="417178"/>
    <lineage>
        <taxon>Eukaryota</taxon>
        <taxon>Fungi</taxon>
        <taxon>Fungi incertae sedis</taxon>
        <taxon>Zoopagomycota</taxon>
        <taxon>Kickxellomycotina</taxon>
        <taxon>Kickxellomycetes</taxon>
        <taxon>Kickxellales</taxon>
        <taxon>Kickxellaceae</taxon>
        <taxon>Coemansia</taxon>
    </lineage>
</organism>
<sequence>MYANHGFTGSSGPGGSGIGSASGLQHLWYADQLQQQESSGSLSQTPTRPSLPSTAESRMHAQPHRQKLHSQQLLSESYDDLIRSMNEGKHFYL</sequence>
<name>A0A9W8G2V7_9FUNG</name>
<proteinExistence type="predicted"/>
<feature type="region of interest" description="Disordered" evidence="1">
    <location>
        <begin position="1"/>
        <end position="73"/>
    </location>
</feature>
<accession>A0A9W8G2V7</accession>
<reference evidence="2" key="1">
    <citation type="submission" date="2022-07" db="EMBL/GenBank/DDBJ databases">
        <title>Phylogenomic reconstructions and comparative analyses of Kickxellomycotina fungi.</title>
        <authorList>
            <person name="Reynolds N.K."/>
            <person name="Stajich J.E."/>
            <person name="Barry K."/>
            <person name="Grigoriev I.V."/>
            <person name="Crous P."/>
            <person name="Smith M.E."/>
        </authorList>
    </citation>
    <scope>NUCLEOTIDE SEQUENCE</scope>
    <source>
        <strain evidence="2">NRRL 3115</strain>
    </source>
</reference>
<evidence type="ECO:0000313" key="3">
    <source>
        <dbReference type="Proteomes" id="UP001151518"/>
    </source>
</evidence>
<dbReference type="EMBL" id="JANBTW010000083">
    <property type="protein sequence ID" value="KAJ2672421.1"/>
    <property type="molecule type" value="Genomic_DNA"/>
</dbReference>
<gene>
    <name evidence="2" type="ORF">GGI25_005130</name>
</gene>
<evidence type="ECO:0000256" key="1">
    <source>
        <dbReference type="SAM" id="MobiDB-lite"/>
    </source>
</evidence>
<comment type="caution">
    <text evidence="2">The sequence shown here is derived from an EMBL/GenBank/DDBJ whole genome shotgun (WGS) entry which is preliminary data.</text>
</comment>